<keyword evidence="6" id="KW-0963">Cytoplasm</keyword>
<keyword evidence="12" id="KW-0460">Magnesium</keyword>
<protein>
    <recommendedName>
        <fullName evidence="5">hypoxanthine phosphoribosyltransferase</fullName>
        <ecNumber evidence="5">2.4.2.8</ecNumber>
    </recommendedName>
</protein>
<dbReference type="Pfam" id="PF00156">
    <property type="entry name" value="Pribosyltran"/>
    <property type="match status" value="1"/>
</dbReference>
<evidence type="ECO:0000256" key="9">
    <source>
        <dbReference type="ARBA" id="ARBA00022723"/>
    </source>
</evidence>
<keyword evidence="7" id="KW-0328">Glycosyltransferase</keyword>
<dbReference type="GO" id="GO:0032264">
    <property type="term" value="P:IMP salvage"/>
    <property type="evidence" value="ECO:0007669"/>
    <property type="project" value="TreeGrafter"/>
</dbReference>
<dbReference type="PANTHER" id="PTHR43340">
    <property type="entry name" value="HYPOXANTHINE-GUANINE PHOSPHORIBOSYLTRANSFERASE"/>
    <property type="match status" value="1"/>
</dbReference>
<keyword evidence="8" id="KW-0808">Transferase</keyword>
<dbReference type="GO" id="GO:0046100">
    <property type="term" value="P:hypoxanthine metabolic process"/>
    <property type="evidence" value="ECO:0007669"/>
    <property type="project" value="TreeGrafter"/>
</dbReference>
<name>A0A381U7M9_9ZZZZ</name>
<evidence type="ECO:0000256" key="4">
    <source>
        <dbReference type="ARBA" id="ARBA00008391"/>
    </source>
</evidence>
<evidence type="ECO:0000256" key="11">
    <source>
        <dbReference type="ARBA" id="ARBA00022741"/>
    </source>
</evidence>
<dbReference type="Gene3D" id="3.40.50.2020">
    <property type="match status" value="1"/>
</dbReference>
<dbReference type="GO" id="GO:0004422">
    <property type="term" value="F:hypoxanthine phosphoribosyltransferase activity"/>
    <property type="evidence" value="ECO:0007669"/>
    <property type="project" value="InterPro"/>
</dbReference>
<comment type="subcellular location">
    <subcellularLocation>
        <location evidence="2">Cytoplasm</location>
    </subcellularLocation>
</comment>
<evidence type="ECO:0000256" key="12">
    <source>
        <dbReference type="ARBA" id="ARBA00022842"/>
    </source>
</evidence>
<evidence type="ECO:0000256" key="8">
    <source>
        <dbReference type="ARBA" id="ARBA00022679"/>
    </source>
</evidence>
<dbReference type="GO" id="GO:0005829">
    <property type="term" value="C:cytosol"/>
    <property type="evidence" value="ECO:0007669"/>
    <property type="project" value="TreeGrafter"/>
</dbReference>
<dbReference type="FunFam" id="3.40.50.2020:FF:000006">
    <property type="entry name" value="Hypoxanthine phosphoribosyltransferase"/>
    <property type="match status" value="1"/>
</dbReference>
<feature type="domain" description="Phosphoribosyltransferase" evidence="13">
    <location>
        <begin position="23"/>
        <end position="167"/>
    </location>
</feature>
<evidence type="ECO:0000313" key="14">
    <source>
        <dbReference type="EMBL" id="SVA24255.1"/>
    </source>
</evidence>
<keyword evidence="10" id="KW-0660">Purine salvage</keyword>
<sequence length="181" mass="20401">MSTDSSLETEIDISKKEILISSSEINQRVAQLGKEISVDYQGRELHLVGVLNGAFIFLADLVRQINIPCQICFLQASSYKDQKVSSGEVTLMHNLDLRGKDVLVVEDIFDTGLTLKYVMEDLLRQKPNSIEACSLLNKKIPNKAEVTVKYIGFDIEDRFVVGYGLDFAERYREVPHIACLD</sequence>
<dbReference type="CDD" id="cd06223">
    <property type="entry name" value="PRTases_typeI"/>
    <property type="match status" value="1"/>
</dbReference>
<comment type="similarity">
    <text evidence="4">Belongs to the purine/pyrimidine phosphoribosyltransferase family.</text>
</comment>
<keyword evidence="9" id="KW-0479">Metal-binding</keyword>
<proteinExistence type="inferred from homology"/>
<dbReference type="GO" id="GO:0000287">
    <property type="term" value="F:magnesium ion binding"/>
    <property type="evidence" value="ECO:0007669"/>
    <property type="project" value="TreeGrafter"/>
</dbReference>
<dbReference type="InterPro" id="IPR005904">
    <property type="entry name" value="Hxn_phspho_trans"/>
</dbReference>
<keyword evidence="11" id="KW-0547">Nucleotide-binding</keyword>
<dbReference type="AlphaFoldDB" id="A0A381U7M9"/>
<dbReference type="InterPro" id="IPR029057">
    <property type="entry name" value="PRTase-like"/>
</dbReference>
<evidence type="ECO:0000256" key="1">
    <source>
        <dbReference type="ARBA" id="ARBA00001946"/>
    </source>
</evidence>
<dbReference type="NCBIfam" id="TIGR01203">
    <property type="entry name" value="HGPRTase"/>
    <property type="match status" value="1"/>
</dbReference>
<dbReference type="GO" id="GO:0000166">
    <property type="term" value="F:nucleotide binding"/>
    <property type="evidence" value="ECO:0007669"/>
    <property type="project" value="UniProtKB-KW"/>
</dbReference>
<evidence type="ECO:0000256" key="7">
    <source>
        <dbReference type="ARBA" id="ARBA00022676"/>
    </source>
</evidence>
<dbReference type="EMBL" id="UINC01005900">
    <property type="protein sequence ID" value="SVA24255.1"/>
    <property type="molecule type" value="Genomic_DNA"/>
</dbReference>
<evidence type="ECO:0000256" key="6">
    <source>
        <dbReference type="ARBA" id="ARBA00022490"/>
    </source>
</evidence>
<accession>A0A381U7M9</accession>
<reference evidence="14" key="1">
    <citation type="submission" date="2018-05" db="EMBL/GenBank/DDBJ databases">
        <authorList>
            <person name="Lanie J.A."/>
            <person name="Ng W.-L."/>
            <person name="Kazmierczak K.M."/>
            <person name="Andrzejewski T.M."/>
            <person name="Davidsen T.M."/>
            <person name="Wayne K.J."/>
            <person name="Tettelin H."/>
            <person name="Glass J.I."/>
            <person name="Rusch D."/>
            <person name="Podicherti R."/>
            <person name="Tsui H.-C.T."/>
            <person name="Winkler M.E."/>
        </authorList>
    </citation>
    <scope>NUCLEOTIDE SEQUENCE</scope>
</reference>
<dbReference type="GO" id="GO:0006166">
    <property type="term" value="P:purine ribonucleoside salvage"/>
    <property type="evidence" value="ECO:0007669"/>
    <property type="project" value="UniProtKB-KW"/>
</dbReference>
<gene>
    <name evidence="14" type="ORF">METZ01_LOCUS77109</name>
</gene>
<dbReference type="EC" id="2.4.2.8" evidence="5"/>
<evidence type="ECO:0000256" key="10">
    <source>
        <dbReference type="ARBA" id="ARBA00022726"/>
    </source>
</evidence>
<dbReference type="GO" id="GO:0006178">
    <property type="term" value="P:guanine salvage"/>
    <property type="evidence" value="ECO:0007669"/>
    <property type="project" value="TreeGrafter"/>
</dbReference>
<evidence type="ECO:0000256" key="2">
    <source>
        <dbReference type="ARBA" id="ARBA00004496"/>
    </source>
</evidence>
<dbReference type="InterPro" id="IPR050408">
    <property type="entry name" value="HGPRT"/>
</dbReference>
<organism evidence="14">
    <name type="scientific">marine metagenome</name>
    <dbReference type="NCBI Taxonomy" id="408172"/>
    <lineage>
        <taxon>unclassified sequences</taxon>
        <taxon>metagenomes</taxon>
        <taxon>ecological metagenomes</taxon>
    </lineage>
</organism>
<evidence type="ECO:0000259" key="13">
    <source>
        <dbReference type="Pfam" id="PF00156"/>
    </source>
</evidence>
<dbReference type="InterPro" id="IPR000836">
    <property type="entry name" value="PRTase_dom"/>
</dbReference>
<evidence type="ECO:0000256" key="3">
    <source>
        <dbReference type="ARBA" id="ARBA00004669"/>
    </source>
</evidence>
<dbReference type="GO" id="GO:0032263">
    <property type="term" value="P:GMP salvage"/>
    <property type="evidence" value="ECO:0007669"/>
    <property type="project" value="TreeGrafter"/>
</dbReference>
<dbReference type="PANTHER" id="PTHR43340:SF1">
    <property type="entry name" value="HYPOXANTHINE PHOSPHORIBOSYLTRANSFERASE"/>
    <property type="match status" value="1"/>
</dbReference>
<evidence type="ECO:0000256" key="5">
    <source>
        <dbReference type="ARBA" id="ARBA00011895"/>
    </source>
</evidence>
<comment type="cofactor">
    <cofactor evidence="1">
        <name>Mg(2+)</name>
        <dbReference type="ChEBI" id="CHEBI:18420"/>
    </cofactor>
</comment>
<dbReference type="SUPFAM" id="SSF53271">
    <property type="entry name" value="PRTase-like"/>
    <property type="match status" value="1"/>
</dbReference>
<comment type="pathway">
    <text evidence="3">Purine metabolism; IMP biosynthesis via salvage pathway; IMP from hypoxanthine: step 1/1.</text>
</comment>